<dbReference type="GO" id="GO:0000932">
    <property type="term" value="C:P-body"/>
    <property type="evidence" value="ECO:0007669"/>
    <property type="project" value="EnsemblFungi"/>
</dbReference>
<dbReference type="InterPro" id="IPR012340">
    <property type="entry name" value="NA-bd_OB-fold"/>
</dbReference>
<dbReference type="OrthoDB" id="1162399at2759"/>
<evidence type="ECO:0000256" key="5">
    <source>
        <dbReference type="ARBA" id="ARBA00023242"/>
    </source>
</evidence>
<comment type="subcellular location">
    <subcellularLocation>
        <location evidence="1 6">Nucleus</location>
    </subcellularLocation>
</comment>
<comment type="similarity">
    <text evidence="2">Belongs to the eukaryotic RPB7/RPC8 RNA polymerase subunit family.</text>
</comment>
<dbReference type="FunFam" id="3.30.1490.120:FF:000001">
    <property type="entry name" value="DNA-directed RNA polymerase II subunit RPB7"/>
    <property type="match status" value="1"/>
</dbReference>
<dbReference type="Pfam" id="PF00575">
    <property type="entry name" value="S1"/>
    <property type="match status" value="1"/>
</dbReference>
<evidence type="ECO:0000259" key="7">
    <source>
        <dbReference type="Pfam" id="PF00575"/>
    </source>
</evidence>
<organism evidence="9 10">
    <name type="scientific">Xylona heveae (strain CBS 132557 / TC161)</name>
    <dbReference type="NCBI Taxonomy" id="1328760"/>
    <lineage>
        <taxon>Eukaryota</taxon>
        <taxon>Fungi</taxon>
        <taxon>Dikarya</taxon>
        <taxon>Ascomycota</taxon>
        <taxon>Pezizomycotina</taxon>
        <taxon>Xylonomycetes</taxon>
        <taxon>Xylonales</taxon>
        <taxon>Xylonaceae</taxon>
        <taxon>Xylona</taxon>
    </lineage>
</organism>
<dbReference type="InParanoid" id="A0A165HN69"/>
<evidence type="ECO:0000256" key="4">
    <source>
        <dbReference type="ARBA" id="ARBA00023163"/>
    </source>
</evidence>
<dbReference type="GO" id="GO:0031369">
    <property type="term" value="F:translation initiation factor binding"/>
    <property type="evidence" value="ECO:0007669"/>
    <property type="project" value="EnsemblFungi"/>
</dbReference>
<dbReference type="GO" id="GO:0003697">
    <property type="term" value="F:single-stranded DNA binding"/>
    <property type="evidence" value="ECO:0007669"/>
    <property type="project" value="EnsemblFungi"/>
</dbReference>
<dbReference type="EMBL" id="KV407457">
    <property type="protein sequence ID" value="KZF23765.1"/>
    <property type="molecule type" value="Genomic_DNA"/>
</dbReference>
<evidence type="ECO:0000313" key="9">
    <source>
        <dbReference type="EMBL" id="KZF23765.1"/>
    </source>
</evidence>
<dbReference type="CDD" id="cd04329">
    <property type="entry name" value="RNAP_II_Rpb7_N"/>
    <property type="match status" value="1"/>
</dbReference>
<dbReference type="PANTHER" id="PTHR12709:SF4">
    <property type="entry name" value="DNA-DIRECTED RNA POLYMERASE II SUBUNIT RPB7"/>
    <property type="match status" value="1"/>
</dbReference>
<keyword evidence="3 6" id="KW-0240">DNA-directed RNA polymerase</keyword>
<evidence type="ECO:0000256" key="1">
    <source>
        <dbReference type="ARBA" id="ARBA00004123"/>
    </source>
</evidence>
<protein>
    <recommendedName>
        <fullName evidence="6">DNA-directed RNA polymerase subunit</fullName>
    </recommendedName>
</protein>
<dbReference type="GO" id="GO:0010590">
    <property type="term" value="P:regulation of septum digestion after cytokinesis"/>
    <property type="evidence" value="ECO:0007669"/>
    <property type="project" value="EnsemblFungi"/>
</dbReference>
<dbReference type="GO" id="GO:0000956">
    <property type="term" value="P:nuclear-transcribed mRNA catabolic process"/>
    <property type="evidence" value="ECO:0007669"/>
    <property type="project" value="EnsemblFungi"/>
</dbReference>
<evidence type="ECO:0000256" key="2">
    <source>
        <dbReference type="ARBA" id="ARBA00009307"/>
    </source>
</evidence>
<dbReference type="GO" id="GO:0003727">
    <property type="term" value="F:single-stranded RNA binding"/>
    <property type="evidence" value="ECO:0007669"/>
    <property type="project" value="EnsemblFungi"/>
</dbReference>
<dbReference type="GO" id="GO:0003968">
    <property type="term" value="F:RNA-directed RNA polymerase activity"/>
    <property type="evidence" value="ECO:0007669"/>
    <property type="project" value="EnsemblFungi"/>
</dbReference>
<dbReference type="InterPro" id="IPR003029">
    <property type="entry name" value="S1_domain"/>
</dbReference>
<dbReference type="InterPro" id="IPR045113">
    <property type="entry name" value="Rpb7-like"/>
</dbReference>
<dbReference type="GO" id="GO:0006368">
    <property type="term" value="P:transcription elongation by RNA polymerase II"/>
    <property type="evidence" value="ECO:0007669"/>
    <property type="project" value="EnsemblFungi"/>
</dbReference>
<evidence type="ECO:0000313" key="10">
    <source>
        <dbReference type="Proteomes" id="UP000076632"/>
    </source>
</evidence>
<dbReference type="OMA" id="TMRQPGL"/>
<dbReference type="FunCoup" id="A0A165HN69">
    <property type="interactions" value="1033"/>
</dbReference>
<dbReference type="GO" id="GO:0005665">
    <property type="term" value="C:RNA polymerase II, core complex"/>
    <property type="evidence" value="ECO:0007669"/>
    <property type="project" value="EnsemblFungi"/>
</dbReference>
<evidence type="ECO:0000256" key="3">
    <source>
        <dbReference type="ARBA" id="ARBA00022478"/>
    </source>
</evidence>
<sequence length="169" mass="18912">MFFLYELERVITLHPSFFGPRVKEYLTNRLLEDVEGTCTGQYFIICVMDTYDISDGRVIPGSGVAEYTVRYRAVVWRPFKGETVDAVVNSVNKMGFFADVGPLPVFVSTHLIPSEIKYDANATPPQFTDNGDQVIEKGTHIRIKLIGTRSDVGSMYAIGSIKEDFLGTL</sequence>
<comment type="function">
    <text evidence="6">DNA-dependent RNA polymerase which catalyzes the transcription of DNA into RNA using the four ribonucleoside triphosphates as substrates.</text>
</comment>
<dbReference type="SUPFAM" id="SSF50249">
    <property type="entry name" value="Nucleic acid-binding proteins"/>
    <property type="match status" value="1"/>
</dbReference>
<dbReference type="GeneID" id="28897592"/>
<dbReference type="GO" id="GO:0060213">
    <property type="term" value="P:positive regulation of nuclear-transcribed mRNA poly(A) tail shortening"/>
    <property type="evidence" value="ECO:0007669"/>
    <property type="project" value="EnsemblFungi"/>
</dbReference>
<evidence type="ECO:0000259" key="8">
    <source>
        <dbReference type="Pfam" id="PF03876"/>
    </source>
</evidence>
<dbReference type="PANTHER" id="PTHR12709">
    <property type="entry name" value="DNA-DIRECTED RNA POLYMERASE II, III"/>
    <property type="match status" value="1"/>
</dbReference>
<dbReference type="FunFam" id="2.40.50.140:FF:000043">
    <property type="entry name" value="DNA-directed RNA polymerase II subunit RPB7"/>
    <property type="match status" value="1"/>
</dbReference>
<dbReference type="InterPro" id="IPR036898">
    <property type="entry name" value="RNA_pol_Rpb7-like_N_sf"/>
</dbReference>
<dbReference type="Gene3D" id="3.30.1490.120">
    <property type="entry name" value="RNA polymerase Rpb7-like, N-terminal domain"/>
    <property type="match status" value="1"/>
</dbReference>
<dbReference type="InterPro" id="IPR005576">
    <property type="entry name" value="Rpb7-like_N"/>
</dbReference>
<feature type="domain" description="RNA polymerase Rpb7-like N-terminal" evidence="8">
    <location>
        <begin position="8"/>
        <end position="63"/>
    </location>
</feature>
<feature type="domain" description="S1 motif" evidence="7">
    <location>
        <begin position="78"/>
        <end position="154"/>
    </location>
</feature>
<dbReference type="STRING" id="1328760.A0A165HN69"/>
<dbReference type="CDD" id="cd04462">
    <property type="entry name" value="S1_RNAPII_Rpb7"/>
    <property type="match status" value="1"/>
</dbReference>
<dbReference type="GO" id="GO:0006367">
    <property type="term" value="P:transcription initiation at RNA polymerase II promoter"/>
    <property type="evidence" value="ECO:0007669"/>
    <property type="project" value="EnsemblFungi"/>
</dbReference>
<keyword evidence="10" id="KW-1185">Reference proteome</keyword>
<evidence type="ECO:0000256" key="6">
    <source>
        <dbReference type="RuleBase" id="RU369086"/>
    </source>
</evidence>
<proteinExistence type="inferred from homology"/>
<keyword evidence="5 6" id="KW-0539">Nucleus</keyword>
<dbReference type="Pfam" id="PF03876">
    <property type="entry name" value="SHS2_Rpb7-N"/>
    <property type="match status" value="1"/>
</dbReference>
<dbReference type="GO" id="GO:1990328">
    <property type="term" value="C:RPB4-RPB7 complex"/>
    <property type="evidence" value="ECO:0007669"/>
    <property type="project" value="EnsemblFungi"/>
</dbReference>
<dbReference type="SUPFAM" id="SSF88798">
    <property type="entry name" value="N-terminal, heterodimerisation domain of RBP7 (RpoE)"/>
    <property type="match status" value="1"/>
</dbReference>
<reference evidence="9 10" key="1">
    <citation type="journal article" date="2016" name="Fungal Biol.">
        <title>The genome of Xylona heveae provides a window into fungal endophytism.</title>
        <authorList>
            <person name="Gazis R."/>
            <person name="Kuo A."/>
            <person name="Riley R."/>
            <person name="LaButti K."/>
            <person name="Lipzen A."/>
            <person name="Lin J."/>
            <person name="Amirebrahimi M."/>
            <person name="Hesse C.N."/>
            <person name="Spatafora J.W."/>
            <person name="Henrissat B."/>
            <person name="Hainaut M."/>
            <person name="Grigoriev I.V."/>
            <person name="Hibbett D.S."/>
        </authorList>
    </citation>
    <scope>NUCLEOTIDE SEQUENCE [LARGE SCALE GENOMIC DNA]</scope>
    <source>
        <strain evidence="9 10">TC161</strain>
    </source>
</reference>
<name>A0A165HN69_XYLHT</name>
<accession>A0A165HN69</accession>
<dbReference type="AlphaFoldDB" id="A0A165HN69"/>
<dbReference type="RefSeq" id="XP_018189320.1">
    <property type="nucleotide sequence ID" value="XM_018332455.1"/>
</dbReference>
<gene>
    <name evidence="9" type="ORF">L228DRAFT_246611</name>
</gene>
<dbReference type="Gene3D" id="2.40.50.140">
    <property type="entry name" value="Nucleic acid-binding proteins"/>
    <property type="match status" value="1"/>
</dbReference>
<dbReference type="Proteomes" id="UP000076632">
    <property type="component" value="Unassembled WGS sequence"/>
</dbReference>
<keyword evidence="4 6" id="KW-0804">Transcription</keyword>
<dbReference type="GO" id="GO:0045948">
    <property type="term" value="P:positive regulation of translational initiation"/>
    <property type="evidence" value="ECO:0007669"/>
    <property type="project" value="EnsemblFungi"/>
</dbReference>